<reference evidence="2 3" key="1">
    <citation type="submission" date="2024-04" db="EMBL/GenBank/DDBJ databases">
        <title>Tritrichomonas musculus Genome.</title>
        <authorList>
            <person name="Alves-Ferreira E."/>
            <person name="Grigg M."/>
            <person name="Lorenzi H."/>
            <person name="Galac M."/>
        </authorList>
    </citation>
    <scope>NUCLEOTIDE SEQUENCE [LARGE SCALE GENOMIC DNA]</scope>
    <source>
        <strain evidence="2 3">EAF2021</strain>
    </source>
</reference>
<proteinExistence type="predicted"/>
<dbReference type="Proteomes" id="UP001470230">
    <property type="component" value="Unassembled WGS sequence"/>
</dbReference>
<keyword evidence="3" id="KW-1185">Reference proteome</keyword>
<sequence length="128" mass="15413">MSEQNDMNVPKEEKKKNIKRIREPKRKQRIEEGYSRHYFSEKTVSNNLLGDFNVETSKGKILIEKLCGRELKEIKAHSIFRIAKLISELTDIQLPRNIYRRKDLMVKWFDLHQNKIDEIKEHIYISIE</sequence>
<organism evidence="2 3">
    <name type="scientific">Tritrichomonas musculus</name>
    <dbReference type="NCBI Taxonomy" id="1915356"/>
    <lineage>
        <taxon>Eukaryota</taxon>
        <taxon>Metamonada</taxon>
        <taxon>Parabasalia</taxon>
        <taxon>Tritrichomonadida</taxon>
        <taxon>Tritrichomonadidae</taxon>
        <taxon>Tritrichomonas</taxon>
    </lineage>
</organism>
<feature type="region of interest" description="Disordered" evidence="1">
    <location>
        <begin position="1"/>
        <end position="29"/>
    </location>
</feature>
<comment type="caution">
    <text evidence="2">The sequence shown here is derived from an EMBL/GenBank/DDBJ whole genome shotgun (WGS) entry which is preliminary data.</text>
</comment>
<protein>
    <submittedName>
        <fullName evidence="2">Uncharacterized protein</fullName>
    </submittedName>
</protein>
<evidence type="ECO:0000313" key="3">
    <source>
        <dbReference type="Proteomes" id="UP001470230"/>
    </source>
</evidence>
<gene>
    <name evidence="2" type="ORF">M9Y10_014527</name>
</gene>
<accession>A0ABR2L0Q4</accession>
<dbReference type="EMBL" id="JAPFFF010000002">
    <property type="protein sequence ID" value="KAK8896616.1"/>
    <property type="molecule type" value="Genomic_DNA"/>
</dbReference>
<evidence type="ECO:0000313" key="2">
    <source>
        <dbReference type="EMBL" id="KAK8896616.1"/>
    </source>
</evidence>
<name>A0ABR2L0Q4_9EUKA</name>
<feature type="compositionally biased region" description="Basic residues" evidence="1">
    <location>
        <begin position="16"/>
        <end position="28"/>
    </location>
</feature>
<evidence type="ECO:0000256" key="1">
    <source>
        <dbReference type="SAM" id="MobiDB-lite"/>
    </source>
</evidence>